<evidence type="ECO:0000313" key="1">
    <source>
        <dbReference type="EMBL" id="MPM11499.1"/>
    </source>
</evidence>
<protein>
    <submittedName>
        <fullName evidence="1">Uncharacterized protein</fullName>
    </submittedName>
</protein>
<gene>
    <name evidence="1" type="ORF">SDC9_57845</name>
</gene>
<sequence length="168" mass="18357">MSGLVEDDLFSILPFSDVRVGADHPERLPVSVPLHHFPHAENPRPLPVLPLHPELGSTDVQILLMGKFNLPEGPFCVVRMDQPLPFLQGIPDLVVFVAKQSLPLFRKKDIAGPDVEIPDPRPRSFQGELPAGFTLPEGFFRVLHGGNVHVATHDAHDLSPAVPDGSLV</sequence>
<reference evidence="1" key="1">
    <citation type="submission" date="2019-08" db="EMBL/GenBank/DDBJ databases">
        <authorList>
            <person name="Kucharzyk K."/>
            <person name="Murdoch R.W."/>
            <person name="Higgins S."/>
            <person name="Loffler F."/>
        </authorList>
    </citation>
    <scope>NUCLEOTIDE SEQUENCE</scope>
</reference>
<dbReference type="AlphaFoldDB" id="A0A644X5Z3"/>
<proteinExistence type="predicted"/>
<name>A0A644X5Z3_9ZZZZ</name>
<accession>A0A644X5Z3</accession>
<comment type="caution">
    <text evidence="1">The sequence shown here is derived from an EMBL/GenBank/DDBJ whole genome shotgun (WGS) entry which is preliminary data.</text>
</comment>
<dbReference type="EMBL" id="VSSQ01001838">
    <property type="protein sequence ID" value="MPM11499.1"/>
    <property type="molecule type" value="Genomic_DNA"/>
</dbReference>
<organism evidence="1">
    <name type="scientific">bioreactor metagenome</name>
    <dbReference type="NCBI Taxonomy" id="1076179"/>
    <lineage>
        <taxon>unclassified sequences</taxon>
        <taxon>metagenomes</taxon>
        <taxon>ecological metagenomes</taxon>
    </lineage>
</organism>